<keyword evidence="2" id="KW-1185">Reference proteome</keyword>
<dbReference type="EMBL" id="KB529023">
    <property type="protein sequence ID" value="EMP35260.1"/>
    <property type="molecule type" value="Genomic_DNA"/>
</dbReference>
<dbReference type="Proteomes" id="UP000031443">
    <property type="component" value="Unassembled WGS sequence"/>
</dbReference>
<sequence>MQTGSSGVYDDMLSLLPAADTGTDLKLHKLIPLAQPFSQQPQVRGMKGDLSPFKKQKENLVRLITASRALVRYSRPMGAAGSGGQHVPWPTPLSAALIGLERQTVASGSCYGPNLRTLQLVHKNVISKRTAGKHE</sequence>
<name>M7BHZ5_CHEMY</name>
<organism evidence="1 2">
    <name type="scientific">Chelonia mydas</name>
    <name type="common">Green sea-turtle</name>
    <name type="synonym">Chelonia agassizi</name>
    <dbReference type="NCBI Taxonomy" id="8469"/>
    <lineage>
        <taxon>Eukaryota</taxon>
        <taxon>Metazoa</taxon>
        <taxon>Chordata</taxon>
        <taxon>Craniata</taxon>
        <taxon>Vertebrata</taxon>
        <taxon>Euteleostomi</taxon>
        <taxon>Archelosauria</taxon>
        <taxon>Testudinata</taxon>
        <taxon>Testudines</taxon>
        <taxon>Cryptodira</taxon>
        <taxon>Durocryptodira</taxon>
        <taxon>Americhelydia</taxon>
        <taxon>Chelonioidea</taxon>
        <taxon>Cheloniidae</taxon>
        <taxon>Chelonia</taxon>
    </lineage>
</organism>
<gene>
    <name evidence="1" type="ORF">UY3_07587</name>
</gene>
<dbReference type="AlphaFoldDB" id="M7BHZ5"/>
<evidence type="ECO:0000313" key="1">
    <source>
        <dbReference type="EMBL" id="EMP35260.1"/>
    </source>
</evidence>
<accession>M7BHZ5</accession>
<protein>
    <submittedName>
        <fullName evidence="1">Uncharacterized protein</fullName>
    </submittedName>
</protein>
<evidence type="ECO:0000313" key="2">
    <source>
        <dbReference type="Proteomes" id="UP000031443"/>
    </source>
</evidence>
<proteinExistence type="predicted"/>
<reference evidence="2" key="1">
    <citation type="journal article" date="2013" name="Nat. Genet.">
        <title>The draft genomes of soft-shell turtle and green sea turtle yield insights into the development and evolution of the turtle-specific body plan.</title>
        <authorList>
            <person name="Wang Z."/>
            <person name="Pascual-Anaya J."/>
            <person name="Zadissa A."/>
            <person name="Li W."/>
            <person name="Niimura Y."/>
            <person name="Huang Z."/>
            <person name="Li C."/>
            <person name="White S."/>
            <person name="Xiong Z."/>
            <person name="Fang D."/>
            <person name="Wang B."/>
            <person name="Ming Y."/>
            <person name="Chen Y."/>
            <person name="Zheng Y."/>
            <person name="Kuraku S."/>
            <person name="Pignatelli M."/>
            <person name="Herrero J."/>
            <person name="Beal K."/>
            <person name="Nozawa M."/>
            <person name="Li Q."/>
            <person name="Wang J."/>
            <person name="Zhang H."/>
            <person name="Yu L."/>
            <person name="Shigenobu S."/>
            <person name="Wang J."/>
            <person name="Liu J."/>
            <person name="Flicek P."/>
            <person name="Searle S."/>
            <person name="Wang J."/>
            <person name="Kuratani S."/>
            <person name="Yin Y."/>
            <person name="Aken B."/>
            <person name="Zhang G."/>
            <person name="Irie N."/>
        </authorList>
    </citation>
    <scope>NUCLEOTIDE SEQUENCE [LARGE SCALE GENOMIC DNA]</scope>
</reference>